<dbReference type="PROSITE" id="PS51257">
    <property type="entry name" value="PROKAR_LIPOPROTEIN"/>
    <property type="match status" value="1"/>
</dbReference>
<sequence>MDYRSAYIRRSRKGSRLKQRLAAVGLLGVAACAGLYALAMSESAAPALSAQAHAPAASATPAPAVLRTAAQVETKKTRRVYPYSIVPGGVLNRQELTRAVAVDQVVAEHYSAFEAGNTTVRTVDKPRAVYVSYRKGDKVFWTSKKLQLAQGETLLSDGQNEIRTRCGNRISDVPQLPVEAKGPSEEELDSSVEQAQEDEGTVEQVGYAADTNPAGHGYQLQTFGSGETAQTGGTGPTRTSFGPNGIHSAGMGPIWDGGTLPAALAKVSSDTAQTGTDGSSGTGTPGSGGTSTGTDAGGSGGGDPGKTGGTTPGGTTDGTTGTQPGTDTGPGSKPSPLPGTLLPTDQPGQTNDPGNDPGKNAVKPHGDVPEPGTLWLAGAGVAALLASRRAKKRTRN</sequence>
<dbReference type="InterPro" id="IPR013424">
    <property type="entry name" value="Ice-binding_C"/>
</dbReference>
<dbReference type="Proteomes" id="UP001165263">
    <property type="component" value="Unassembled WGS sequence"/>
</dbReference>
<keyword evidence="4" id="KW-1185">Reference proteome</keyword>
<comment type="caution">
    <text evidence="3">The sequence shown here is derived from an EMBL/GenBank/DDBJ whole genome shotgun (WGS) entry which is preliminary data.</text>
</comment>
<feature type="compositionally biased region" description="Polar residues" evidence="1">
    <location>
        <begin position="219"/>
        <end position="242"/>
    </location>
</feature>
<feature type="compositionally biased region" description="Acidic residues" evidence="1">
    <location>
        <begin position="185"/>
        <end position="201"/>
    </location>
</feature>
<feature type="domain" description="Ice-binding protein C-terminal" evidence="2">
    <location>
        <begin position="367"/>
        <end position="389"/>
    </location>
</feature>
<proteinExistence type="predicted"/>
<dbReference type="EMBL" id="JANUHC010000002">
    <property type="protein sequence ID" value="MCS0628831.1"/>
    <property type="molecule type" value="Genomic_DNA"/>
</dbReference>
<dbReference type="Pfam" id="PF07589">
    <property type="entry name" value="PEP-CTERM"/>
    <property type="match status" value="1"/>
</dbReference>
<feature type="region of interest" description="Disordered" evidence="1">
    <location>
        <begin position="267"/>
        <end position="373"/>
    </location>
</feature>
<reference evidence="3" key="1">
    <citation type="submission" date="2022-08" db="EMBL/GenBank/DDBJ databases">
        <title>Reclassification of Massilia species as members of the genera Telluria, Duganella, Pseudoduganella, Mokoshia gen. nov. and Zemynaea gen. nov. using orthogonal and non-orthogonal genome-based approaches.</title>
        <authorList>
            <person name="Bowman J.P."/>
        </authorList>
    </citation>
    <scope>NUCLEOTIDE SEQUENCE</scope>
    <source>
        <strain evidence="3">LMG 11547</strain>
    </source>
</reference>
<feature type="compositionally biased region" description="Low complexity" evidence="1">
    <location>
        <begin position="317"/>
        <end position="332"/>
    </location>
</feature>
<evidence type="ECO:0000313" key="3">
    <source>
        <dbReference type="EMBL" id="MCS0628831.1"/>
    </source>
</evidence>
<organism evidence="3 4">
    <name type="scientific">Telluria mixta</name>
    <dbReference type="NCBI Taxonomy" id="34071"/>
    <lineage>
        <taxon>Bacteria</taxon>
        <taxon>Pseudomonadati</taxon>
        <taxon>Pseudomonadota</taxon>
        <taxon>Betaproteobacteria</taxon>
        <taxon>Burkholderiales</taxon>
        <taxon>Oxalobacteraceae</taxon>
        <taxon>Telluria group</taxon>
        <taxon>Telluria</taxon>
    </lineage>
</organism>
<evidence type="ECO:0000259" key="2">
    <source>
        <dbReference type="Pfam" id="PF07589"/>
    </source>
</evidence>
<accession>A0ABT2BW34</accession>
<feature type="compositionally biased region" description="Gly residues" evidence="1">
    <location>
        <begin position="278"/>
        <end position="316"/>
    </location>
</feature>
<evidence type="ECO:0000313" key="4">
    <source>
        <dbReference type="Proteomes" id="UP001165263"/>
    </source>
</evidence>
<feature type="compositionally biased region" description="Low complexity" evidence="1">
    <location>
        <begin position="268"/>
        <end position="277"/>
    </location>
</feature>
<gene>
    <name evidence="3" type="ORF">NX786_05750</name>
</gene>
<name>A0ABT2BW34_9BURK</name>
<dbReference type="RefSeq" id="WP_259448049.1">
    <property type="nucleotide sequence ID" value="NZ_CP119520.1"/>
</dbReference>
<feature type="region of interest" description="Disordered" evidence="1">
    <location>
        <begin position="174"/>
        <end position="254"/>
    </location>
</feature>
<protein>
    <submittedName>
        <fullName evidence="3">PEP-CTERM sorting domain-containing protein</fullName>
    </submittedName>
</protein>
<evidence type="ECO:0000256" key="1">
    <source>
        <dbReference type="SAM" id="MobiDB-lite"/>
    </source>
</evidence>